<accession>A0A0A9HLQ4</accession>
<organism evidence="1">
    <name type="scientific">Arundo donax</name>
    <name type="common">Giant reed</name>
    <name type="synonym">Donax arundinaceus</name>
    <dbReference type="NCBI Taxonomy" id="35708"/>
    <lineage>
        <taxon>Eukaryota</taxon>
        <taxon>Viridiplantae</taxon>
        <taxon>Streptophyta</taxon>
        <taxon>Embryophyta</taxon>
        <taxon>Tracheophyta</taxon>
        <taxon>Spermatophyta</taxon>
        <taxon>Magnoliopsida</taxon>
        <taxon>Liliopsida</taxon>
        <taxon>Poales</taxon>
        <taxon>Poaceae</taxon>
        <taxon>PACMAD clade</taxon>
        <taxon>Arundinoideae</taxon>
        <taxon>Arundineae</taxon>
        <taxon>Arundo</taxon>
    </lineage>
</organism>
<sequence>MQKHQCVTICKVQSMFISVALFAYL</sequence>
<dbReference type="AlphaFoldDB" id="A0A0A9HLQ4"/>
<reference evidence="1" key="2">
    <citation type="journal article" date="2015" name="Data Brief">
        <title>Shoot transcriptome of the giant reed, Arundo donax.</title>
        <authorList>
            <person name="Barrero R.A."/>
            <person name="Guerrero F.D."/>
            <person name="Moolhuijzen P."/>
            <person name="Goolsby J.A."/>
            <person name="Tidwell J."/>
            <person name="Bellgard S.E."/>
            <person name="Bellgard M.I."/>
        </authorList>
    </citation>
    <scope>NUCLEOTIDE SEQUENCE</scope>
    <source>
        <tissue evidence="1">Shoot tissue taken approximately 20 cm above the soil surface</tissue>
    </source>
</reference>
<reference evidence="1" key="1">
    <citation type="submission" date="2014-09" db="EMBL/GenBank/DDBJ databases">
        <authorList>
            <person name="Magalhaes I.L.F."/>
            <person name="Oliveira U."/>
            <person name="Santos F.R."/>
            <person name="Vidigal T.H.D.A."/>
            <person name="Brescovit A.D."/>
            <person name="Santos A.J."/>
        </authorList>
    </citation>
    <scope>NUCLEOTIDE SEQUENCE</scope>
    <source>
        <tissue evidence="1">Shoot tissue taken approximately 20 cm above the soil surface</tissue>
    </source>
</reference>
<name>A0A0A9HLQ4_ARUDO</name>
<dbReference type="EMBL" id="GBRH01160254">
    <property type="protein sequence ID" value="JAE37642.1"/>
    <property type="molecule type" value="Transcribed_RNA"/>
</dbReference>
<protein>
    <submittedName>
        <fullName evidence="1">Uncharacterized protein</fullName>
    </submittedName>
</protein>
<proteinExistence type="predicted"/>
<evidence type="ECO:0000313" key="1">
    <source>
        <dbReference type="EMBL" id="JAE37642.1"/>
    </source>
</evidence>